<keyword evidence="1 4" id="KW-0489">Methyltransferase</keyword>
<evidence type="ECO:0000313" key="7">
    <source>
        <dbReference type="EMBL" id="MFC4350673.1"/>
    </source>
</evidence>
<evidence type="ECO:0000259" key="6">
    <source>
        <dbReference type="Pfam" id="PF17827"/>
    </source>
</evidence>
<evidence type="ECO:0000256" key="2">
    <source>
        <dbReference type="ARBA" id="ARBA00022679"/>
    </source>
</evidence>
<dbReference type="InterPro" id="IPR029063">
    <property type="entry name" value="SAM-dependent_MTases_sf"/>
</dbReference>
<dbReference type="Pfam" id="PF17827">
    <property type="entry name" value="PrmC_N"/>
    <property type="match status" value="1"/>
</dbReference>
<feature type="binding site" evidence="4">
    <location>
        <begin position="188"/>
        <end position="191"/>
    </location>
    <ligand>
        <name>substrate</name>
    </ligand>
</feature>
<keyword evidence="8" id="KW-1185">Reference proteome</keyword>
<dbReference type="InterPro" id="IPR040758">
    <property type="entry name" value="PrmC_N"/>
</dbReference>
<gene>
    <name evidence="4 7" type="primary">prmC</name>
    <name evidence="7" type="ORF">ACFOW6_03850</name>
</gene>
<comment type="function">
    <text evidence="4">Methylates the class 1 translation termination release factors RF1/PrfA and RF2/PrfB on the glutamine residue of the universally conserved GGQ motif.</text>
</comment>
<dbReference type="InterPro" id="IPR050320">
    <property type="entry name" value="N5-glutamine_MTase"/>
</dbReference>
<dbReference type="InterPro" id="IPR019874">
    <property type="entry name" value="RF_methyltr_PrmC"/>
</dbReference>
<comment type="catalytic activity">
    <reaction evidence="4">
        <text>L-glutaminyl-[peptide chain release factor] + S-adenosyl-L-methionine = N(5)-methyl-L-glutaminyl-[peptide chain release factor] + S-adenosyl-L-homocysteine + H(+)</text>
        <dbReference type="Rhea" id="RHEA:42896"/>
        <dbReference type="Rhea" id="RHEA-COMP:10271"/>
        <dbReference type="Rhea" id="RHEA-COMP:10272"/>
        <dbReference type="ChEBI" id="CHEBI:15378"/>
        <dbReference type="ChEBI" id="CHEBI:30011"/>
        <dbReference type="ChEBI" id="CHEBI:57856"/>
        <dbReference type="ChEBI" id="CHEBI:59789"/>
        <dbReference type="ChEBI" id="CHEBI:61891"/>
        <dbReference type="EC" id="2.1.1.297"/>
    </reaction>
</comment>
<dbReference type="SUPFAM" id="SSF53335">
    <property type="entry name" value="S-adenosyl-L-methionine-dependent methyltransferases"/>
    <property type="match status" value="1"/>
</dbReference>
<dbReference type="GO" id="GO:0032259">
    <property type="term" value="P:methylation"/>
    <property type="evidence" value="ECO:0007669"/>
    <property type="project" value="UniProtKB-KW"/>
</dbReference>
<name>A0ABV8UIM2_9PROT</name>
<dbReference type="PROSITE" id="PS00092">
    <property type="entry name" value="N6_MTASE"/>
    <property type="match status" value="1"/>
</dbReference>
<evidence type="ECO:0000313" key="8">
    <source>
        <dbReference type="Proteomes" id="UP001595799"/>
    </source>
</evidence>
<feature type="domain" description="Methyltransferase" evidence="5">
    <location>
        <begin position="117"/>
        <end position="209"/>
    </location>
</feature>
<dbReference type="InterPro" id="IPR025714">
    <property type="entry name" value="Methyltranfer_dom"/>
</dbReference>
<protein>
    <recommendedName>
        <fullName evidence="4">Release factor glutamine methyltransferase</fullName>
        <shortName evidence="4">RF MTase</shortName>
        <ecNumber evidence="4">2.1.1.297</ecNumber>
    </recommendedName>
    <alternativeName>
        <fullName evidence="4">N5-glutamine methyltransferase PrmC</fullName>
    </alternativeName>
    <alternativeName>
        <fullName evidence="4">Protein-(glutamine-N5) MTase PrmC</fullName>
    </alternativeName>
    <alternativeName>
        <fullName evidence="4">Protein-glutamine N-methyltransferase PrmC</fullName>
    </alternativeName>
</protein>
<accession>A0ABV8UIM2</accession>
<dbReference type="RefSeq" id="WP_382421019.1">
    <property type="nucleotide sequence ID" value="NZ_JBHSCW010000002.1"/>
</dbReference>
<evidence type="ECO:0000256" key="4">
    <source>
        <dbReference type="HAMAP-Rule" id="MF_02126"/>
    </source>
</evidence>
<feature type="domain" description="Release factor glutamine methyltransferase N-terminal" evidence="6">
    <location>
        <begin position="7"/>
        <end position="76"/>
    </location>
</feature>
<dbReference type="InterPro" id="IPR002052">
    <property type="entry name" value="DNA_methylase_N6_adenine_CS"/>
</dbReference>
<keyword evidence="2 4" id="KW-0808">Transferase</keyword>
<dbReference type="EMBL" id="JBHSCW010000002">
    <property type="protein sequence ID" value="MFC4350673.1"/>
    <property type="molecule type" value="Genomic_DNA"/>
</dbReference>
<dbReference type="InterPro" id="IPR004556">
    <property type="entry name" value="HemK-like"/>
</dbReference>
<sequence>MTRVGRLLDEAARRLRESGFASPRREARLLLAGVLEVPSGKLLAYPEQEVAPRGENDFGAALERRLQGEPLSRILGRREFWSLEFEITPAVLDPRPDSETLIQGLLARLSEREGEWSVLDLGTGSGCLLLAMLHELPQARGIGTDCSEEALLVARRNATRLGLDARCRFLCADWGAALQGPFDIVLCNPPYIGEVERAGLPVEVAMHDPATALFAGPDGLAAYRSLSGQLPDLVGKNGIAAVEIGAAQAEAVARLFRQAGAGSVEVLRDIAGHPRCLLLSGFPQCAAN</sequence>
<organism evidence="7 8">
    <name type="scientific">Fodinicurvata halophila</name>
    <dbReference type="NCBI Taxonomy" id="1419723"/>
    <lineage>
        <taxon>Bacteria</taxon>
        <taxon>Pseudomonadati</taxon>
        <taxon>Pseudomonadota</taxon>
        <taxon>Alphaproteobacteria</taxon>
        <taxon>Rhodospirillales</taxon>
        <taxon>Rhodovibrionaceae</taxon>
        <taxon>Fodinicurvata</taxon>
    </lineage>
</organism>
<comment type="caution">
    <text evidence="7">The sequence shown here is derived from an EMBL/GenBank/DDBJ whole genome shotgun (WGS) entry which is preliminary data.</text>
</comment>
<proteinExistence type="inferred from homology"/>
<dbReference type="Gene3D" id="1.10.8.10">
    <property type="entry name" value="DNA helicase RuvA subunit, C-terminal domain"/>
    <property type="match status" value="1"/>
</dbReference>
<dbReference type="HAMAP" id="MF_02126">
    <property type="entry name" value="RF_methyltr_PrmC"/>
    <property type="match status" value="1"/>
</dbReference>
<keyword evidence="3 4" id="KW-0949">S-adenosyl-L-methionine</keyword>
<dbReference type="EC" id="2.1.1.297" evidence="4"/>
<evidence type="ECO:0000256" key="1">
    <source>
        <dbReference type="ARBA" id="ARBA00022603"/>
    </source>
</evidence>
<feature type="binding site" evidence="4">
    <location>
        <begin position="122"/>
        <end position="126"/>
    </location>
    <ligand>
        <name>S-adenosyl-L-methionine</name>
        <dbReference type="ChEBI" id="CHEBI:59789"/>
    </ligand>
</feature>
<evidence type="ECO:0000259" key="5">
    <source>
        <dbReference type="Pfam" id="PF13847"/>
    </source>
</evidence>
<feature type="binding site" evidence="4">
    <location>
        <position position="174"/>
    </location>
    <ligand>
        <name>S-adenosyl-L-methionine</name>
        <dbReference type="ChEBI" id="CHEBI:59789"/>
    </ligand>
</feature>
<dbReference type="PANTHER" id="PTHR18895">
    <property type="entry name" value="HEMK METHYLTRANSFERASE"/>
    <property type="match status" value="1"/>
</dbReference>
<comment type="similarity">
    <text evidence="4">Belongs to the protein N5-glutamine methyltransferase family. PrmC subfamily.</text>
</comment>
<dbReference type="Pfam" id="PF13847">
    <property type="entry name" value="Methyltransf_31"/>
    <property type="match status" value="1"/>
</dbReference>
<dbReference type="Gene3D" id="3.40.50.150">
    <property type="entry name" value="Vaccinia Virus protein VP39"/>
    <property type="match status" value="1"/>
</dbReference>
<dbReference type="NCBIfam" id="TIGR00536">
    <property type="entry name" value="hemK_fam"/>
    <property type="match status" value="1"/>
</dbReference>
<dbReference type="CDD" id="cd02440">
    <property type="entry name" value="AdoMet_MTases"/>
    <property type="match status" value="1"/>
</dbReference>
<feature type="binding site" evidence="4">
    <location>
        <position position="188"/>
    </location>
    <ligand>
        <name>S-adenosyl-L-methionine</name>
        <dbReference type="ChEBI" id="CHEBI:59789"/>
    </ligand>
</feature>
<evidence type="ECO:0000256" key="3">
    <source>
        <dbReference type="ARBA" id="ARBA00022691"/>
    </source>
</evidence>
<dbReference type="NCBIfam" id="TIGR03534">
    <property type="entry name" value="RF_mod_PrmC"/>
    <property type="match status" value="1"/>
</dbReference>
<reference evidence="8" key="1">
    <citation type="journal article" date="2019" name="Int. J. Syst. Evol. Microbiol.">
        <title>The Global Catalogue of Microorganisms (GCM) 10K type strain sequencing project: providing services to taxonomists for standard genome sequencing and annotation.</title>
        <authorList>
            <consortium name="The Broad Institute Genomics Platform"/>
            <consortium name="The Broad Institute Genome Sequencing Center for Infectious Disease"/>
            <person name="Wu L."/>
            <person name="Ma J."/>
        </authorList>
    </citation>
    <scope>NUCLEOTIDE SEQUENCE [LARGE SCALE GENOMIC DNA]</scope>
    <source>
        <strain evidence="8">CECT 8472</strain>
    </source>
</reference>
<feature type="binding site" evidence="4">
    <location>
        <position position="145"/>
    </location>
    <ligand>
        <name>S-adenosyl-L-methionine</name>
        <dbReference type="ChEBI" id="CHEBI:59789"/>
    </ligand>
</feature>
<dbReference type="Proteomes" id="UP001595799">
    <property type="component" value="Unassembled WGS sequence"/>
</dbReference>
<dbReference type="GO" id="GO:0102559">
    <property type="term" value="F:peptide chain release factor N(5)-glutamine methyltransferase activity"/>
    <property type="evidence" value="ECO:0007669"/>
    <property type="project" value="UniProtKB-EC"/>
</dbReference>
<dbReference type="PANTHER" id="PTHR18895:SF74">
    <property type="entry name" value="MTRF1L RELEASE FACTOR GLUTAMINE METHYLTRANSFERASE"/>
    <property type="match status" value="1"/>
</dbReference>